<dbReference type="PANTHER" id="PTHR43289:SF34">
    <property type="entry name" value="SERINE_THREONINE-PROTEIN KINASE YBDM-RELATED"/>
    <property type="match status" value="1"/>
</dbReference>
<dbReference type="AlphaFoldDB" id="A0A544YT56"/>
<dbReference type="Proteomes" id="UP000316541">
    <property type="component" value="Unassembled WGS sequence"/>
</dbReference>
<dbReference type="Pfam" id="PF00069">
    <property type="entry name" value="Pkinase"/>
    <property type="match status" value="1"/>
</dbReference>
<comment type="caution">
    <text evidence="6">The sequence shown here is derived from an EMBL/GenBank/DDBJ whole genome shotgun (WGS) entry which is preliminary data.</text>
</comment>
<gene>
    <name evidence="6" type="ORF">FLX08_17960</name>
</gene>
<dbReference type="EMBL" id="VIRM01000020">
    <property type="protein sequence ID" value="TQS19927.1"/>
    <property type="molecule type" value="Genomic_DNA"/>
</dbReference>
<feature type="domain" description="Protein kinase" evidence="5">
    <location>
        <begin position="19"/>
        <end position="267"/>
    </location>
</feature>
<keyword evidence="4" id="KW-0067">ATP-binding</keyword>
<accession>A0A544YT56</accession>
<dbReference type="Gene3D" id="2.130.10.10">
    <property type="entry name" value="YVTN repeat-like/Quinoprotein amine dehydrogenase"/>
    <property type="match status" value="4"/>
</dbReference>
<evidence type="ECO:0000256" key="2">
    <source>
        <dbReference type="ARBA" id="ARBA00022741"/>
    </source>
</evidence>
<dbReference type="InterPro" id="IPR049052">
    <property type="entry name" value="nSTAND1"/>
</dbReference>
<dbReference type="SUPFAM" id="SSF82171">
    <property type="entry name" value="DPP6 N-terminal domain-like"/>
    <property type="match status" value="1"/>
</dbReference>
<dbReference type="Pfam" id="PF20703">
    <property type="entry name" value="nSTAND1"/>
    <property type="match status" value="1"/>
</dbReference>
<proteinExistence type="predicted"/>
<dbReference type="GO" id="GO:0004674">
    <property type="term" value="F:protein serine/threonine kinase activity"/>
    <property type="evidence" value="ECO:0007669"/>
    <property type="project" value="TreeGrafter"/>
</dbReference>
<dbReference type="PANTHER" id="PTHR43289">
    <property type="entry name" value="MITOGEN-ACTIVATED PROTEIN KINASE KINASE KINASE 20-RELATED"/>
    <property type="match status" value="1"/>
</dbReference>
<name>A0A544YT56_9ACTN</name>
<dbReference type="PROSITE" id="PS50011">
    <property type="entry name" value="PROTEIN_KINASE_DOM"/>
    <property type="match status" value="1"/>
</dbReference>
<evidence type="ECO:0000256" key="4">
    <source>
        <dbReference type="ARBA" id="ARBA00022840"/>
    </source>
</evidence>
<evidence type="ECO:0000313" key="6">
    <source>
        <dbReference type="EMBL" id="TQS19927.1"/>
    </source>
</evidence>
<dbReference type="InterPro" id="IPR008271">
    <property type="entry name" value="Ser/Thr_kinase_AS"/>
</dbReference>
<evidence type="ECO:0000259" key="5">
    <source>
        <dbReference type="PROSITE" id="PS50011"/>
    </source>
</evidence>
<dbReference type="PROSITE" id="PS00108">
    <property type="entry name" value="PROTEIN_KINASE_ST"/>
    <property type="match status" value="1"/>
</dbReference>
<dbReference type="GO" id="GO:0005524">
    <property type="term" value="F:ATP binding"/>
    <property type="evidence" value="ECO:0007669"/>
    <property type="project" value="UniProtKB-KW"/>
</dbReference>
<dbReference type="SMART" id="SM00220">
    <property type="entry name" value="S_TKc"/>
    <property type="match status" value="1"/>
</dbReference>
<sequence>MRMTSKASGPEGPLRLGPYWLATRLGSGGQGVVYEAYDEAANRVAVKVLHAYLAGDHPLRRRFAKEARAAERVPPFCTARVLGHDLHGDRPYIVSEFVPGPSLRRAVREGPPLGPEALHRLAVGIATALTAIHEAGVVHRDLKPENVLLGPDGPRVIDFGIARAAGVTTGTTEGLVGTPAYMAPELFSGGQAEPAADVFAWAAVLLFAATGRDAFDGPTPIAVINRLLTHDPDLGALPAGLRELAAAALSKEPAGRPSAQGLLLSLLGGSGTGSALLVGGTRAASGVRPPDSLAAEPALGVVAEQVYAALPPDEREVARDLLLRLVDVRDGEEVARSAALGELVEGRPDAEEARRVLQALDRASLVRLDAGTVTLGKAALLRAWPRLHEWVTSDPESIGRHRRLGEAARRWTANGRLAEDLLRGGALHAALAWTASTRLTLNSLETEFLRRSGADSARQGRRRRLLAGTVAMLLVGALTGGLFAWQQARRSEASDLRLAEQRAQAAARRVALQADALRDSDPVKAMLLSVAAYRIAPVPEARAAVFSALAQQEHRVFKDPALANEGRALSVDGRILVSAGADRVTAYDVGTGKTIRTFTGVGHGPFSAALSPDGDTLALGRNGIHLWSLRTGERLGDGAVVPRRQNAGKGDPSELRFSPGGGYLWAYENRGGPYHALWNVGKRRLEIPPATLPESEILALNAATLGPHDDFGVVAVTDGERPTATLRAFPAGGPVRGMRLPGSLPGRILAFSPDATLAVIADHETGEEKVRLWNLTTGEWGRNLHGPSQDAVFSADGTLLVTYDAGGQGTTVALWRLKDGVRLLDMTVDAAIVGSPRISPDNRTLTLLDETGQVTAYDISRHTRPPDVPDADAENRELDVTGDTLFALAGGVLHRWALPALTETNLKIKPGTNKFEELGMAVSPDGRTLATSVFNASTPKLTLWDIETRRKLGDVTLKEESAENRELRFSPDGRLLALSHSLPSDYTGKGGVEIVDVGRREQVMRFTPVAGGHMSFSADGKTLVTADDGGVDVIDLVEKKVLPRSEGPGTLAKGWMTLAPKGGLAASPYGGRAVALWNTRTWKPTGRLLKLPGNALSGRFSPDGRFLAVSHDTRVTLFDVAGGYQLGAPQVVTVGDAEQGNPVPPVMAFSADGSVLRVLGADGTLHELPLDAGHAAPEVCRRAGRQLTPAEWREHVGGEVPYTKIC</sequence>
<dbReference type="InterPro" id="IPR011009">
    <property type="entry name" value="Kinase-like_dom_sf"/>
</dbReference>
<organism evidence="6 7">
    <name type="scientific">Microbispora hainanensis</name>
    <dbReference type="NCBI Taxonomy" id="568844"/>
    <lineage>
        <taxon>Bacteria</taxon>
        <taxon>Bacillati</taxon>
        <taxon>Actinomycetota</taxon>
        <taxon>Actinomycetes</taxon>
        <taxon>Streptosporangiales</taxon>
        <taxon>Streptosporangiaceae</taxon>
        <taxon>Microbispora</taxon>
    </lineage>
</organism>
<protein>
    <submittedName>
        <fullName evidence="6">Protein kinase</fullName>
    </submittedName>
</protein>
<dbReference type="InterPro" id="IPR001680">
    <property type="entry name" value="WD40_rpt"/>
</dbReference>
<keyword evidence="2" id="KW-0547">Nucleotide-binding</keyword>
<dbReference type="SUPFAM" id="SSF50969">
    <property type="entry name" value="YVTN repeat-like/Quinoprotein amine dehydrogenase"/>
    <property type="match status" value="1"/>
</dbReference>
<evidence type="ECO:0000256" key="3">
    <source>
        <dbReference type="ARBA" id="ARBA00022777"/>
    </source>
</evidence>
<dbReference type="InterPro" id="IPR011044">
    <property type="entry name" value="Quino_amine_DH_bsu"/>
</dbReference>
<dbReference type="Gene3D" id="3.30.200.20">
    <property type="entry name" value="Phosphorylase Kinase, domain 1"/>
    <property type="match status" value="1"/>
</dbReference>
<dbReference type="InterPro" id="IPR000719">
    <property type="entry name" value="Prot_kinase_dom"/>
</dbReference>
<keyword evidence="3 6" id="KW-0418">Kinase</keyword>
<dbReference type="SMART" id="SM00320">
    <property type="entry name" value="WD40"/>
    <property type="match status" value="5"/>
</dbReference>
<dbReference type="CDD" id="cd14014">
    <property type="entry name" value="STKc_PknB_like"/>
    <property type="match status" value="1"/>
</dbReference>
<evidence type="ECO:0000256" key="1">
    <source>
        <dbReference type="ARBA" id="ARBA00022679"/>
    </source>
</evidence>
<reference evidence="6 7" key="1">
    <citation type="submission" date="2019-07" db="EMBL/GenBank/DDBJ databases">
        <title>Microbispora hainanensis DSM 45428.</title>
        <authorList>
            <person name="Thawai C."/>
        </authorList>
    </citation>
    <scope>NUCLEOTIDE SEQUENCE [LARGE SCALE GENOMIC DNA]</scope>
    <source>
        <strain evidence="6 7">DSM 45428</strain>
    </source>
</reference>
<evidence type="ECO:0000313" key="7">
    <source>
        <dbReference type="Proteomes" id="UP000316541"/>
    </source>
</evidence>
<dbReference type="Gene3D" id="1.10.510.10">
    <property type="entry name" value="Transferase(Phosphotransferase) domain 1"/>
    <property type="match status" value="1"/>
</dbReference>
<dbReference type="InterPro" id="IPR015943">
    <property type="entry name" value="WD40/YVTN_repeat-like_dom_sf"/>
</dbReference>
<dbReference type="SUPFAM" id="SSF56112">
    <property type="entry name" value="Protein kinase-like (PK-like)"/>
    <property type="match status" value="1"/>
</dbReference>
<keyword evidence="1" id="KW-0808">Transferase</keyword>